<accession>W9SJN1</accession>
<dbReference type="eggNOG" id="ENOG502RFX1">
    <property type="taxonomic scope" value="Eukaryota"/>
</dbReference>
<feature type="domain" description="AT3G52170-like helix-turn-helix" evidence="2">
    <location>
        <begin position="73"/>
        <end position="121"/>
    </location>
</feature>
<evidence type="ECO:0000313" key="3">
    <source>
        <dbReference type="EMBL" id="EXC11978.1"/>
    </source>
</evidence>
<dbReference type="PANTHER" id="PTHR34568:SF1">
    <property type="entry name" value="DNA BINDING PROTEIN"/>
    <property type="match status" value="1"/>
</dbReference>
<dbReference type="InterPro" id="IPR058942">
    <property type="entry name" value="AT3G52170-like"/>
</dbReference>
<name>W9SJN1_9ROSA</name>
<dbReference type="AlphaFoldDB" id="W9SJN1"/>
<feature type="compositionally biased region" description="Basic and acidic residues" evidence="1">
    <location>
        <begin position="481"/>
        <end position="499"/>
    </location>
</feature>
<gene>
    <name evidence="3" type="ORF">L484_001719</name>
</gene>
<dbReference type="InterPro" id="IPR058941">
    <property type="entry name" value="HTH_AT3G52170-like"/>
</dbReference>
<dbReference type="STRING" id="981085.W9SJN1"/>
<evidence type="ECO:0000256" key="1">
    <source>
        <dbReference type="SAM" id="MobiDB-lite"/>
    </source>
</evidence>
<keyword evidence="4" id="KW-1185">Reference proteome</keyword>
<protein>
    <recommendedName>
        <fullName evidence="2">AT3G52170-like helix-turn-helix domain-containing protein</fullName>
    </recommendedName>
</protein>
<evidence type="ECO:0000259" key="2">
    <source>
        <dbReference type="Pfam" id="PF25896"/>
    </source>
</evidence>
<feature type="compositionally biased region" description="Polar residues" evidence="1">
    <location>
        <begin position="460"/>
        <end position="480"/>
    </location>
</feature>
<feature type="region of interest" description="Disordered" evidence="1">
    <location>
        <begin position="419"/>
        <end position="516"/>
    </location>
</feature>
<proteinExistence type="predicted"/>
<sequence length="535" mass="58845">MDISMTKVPELQSVTSSRGKFCAILRCQRLSEITPVANFLDVMHIIKGGWVGQTFALAKSNESEGRKSRIRRSKEERKAMVESFIKKYQKLNNGNFPSLNLTHKEVGGSFYTVREIVRDVIQENRVLGPAKLTRDEQITNQLEEEPLGSIAIGPSLTISNDLQLVKNEHQGGSEGTSSVSDGCRAKGEQQIFDNGKVINATLADKKNEGLVELSDREMQAPELAEVEQNVDNSVEEADIVFHGHYDSREREIVEDELIVNGIQVDVGKNESDELAQSELQMSEPSEADNVEEELAASRSKVTPIAENVIVETFPLSSVTSPSKMDGRLSEVNGMVNTFTEQGINKAESAARVGSFQTERTNSSEKSSLMDDKEVTRISSALLDKNSGLMDEKPLEKHQDPLLESSNCCNDVGKHESQDFANGAVKVSSDDTSVTVEEKQEIPGAKGVNAPNGIKEKLNDKSGSMSEQSKTSKEQAGNQVDVQHDGSSQKESNKTLDRINLESWEGASKNSSKPNDNPVWAVFKAFIDAFIKFWSV</sequence>
<feature type="compositionally biased region" description="Polar residues" evidence="1">
    <location>
        <begin position="354"/>
        <end position="366"/>
    </location>
</feature>
<dbReference type="Pfam" id="PF25896">
    <property type="entry name" value="HTH_AT3G52170"/>
    <property type="match status" value="1"/>
</dbReference>
<dbReference type="Proteomes" id="UP000030645">
    <property type="component" value="Unassembled WGS sequence"/>
</dbReference>
<dbReference type="EMBL" id="KE345708">
    <property type="protein sequence ID" value="EXC11978.1"/>
    <property type="molecule type" value="Genomic_DNA"/>
</dbReference>
<organism evidence="3 4">
    <name type="scientific">Morus notabilis</name>
    <dbReference type="NCBI Taxonomy" id="981085"/>
    <lineage>
        <taxon>Eukaryota</taxon>
        <taxon>Viridiplantae</taxon>
        <taxon>Streptophyta</taxon>
        <taxon>Embryophyta</taxon>
        <taxon>Tracheophyta</taxon>
        <taxon>Spermatophyta</taxon>
        <taxon>Magnoliopsida</taxon>
        <taxon>eudicotyledons</taxon>
        <taxon>Gunneridae</taxon>
        <taxon>Pentapetalae</taxon>
        <taxon>rosids</taxon>
        <taxon>fabids</taxon>
        <taxon>Rosales</taxon>
        <taxon>Moraceae</taxon>
        <taxon>Moreae</taxon>
        <taxon>Morus</taxon>
    </lineage>
</organism>
<feature type="region of interest" description="Disordered" evidence="1">
    <location>
        <begin position="349"/>
        <end position="371"/>
    </location>
</feature>
<reference evidence="4" key="1">
    <citation type="submission" date="2013-01" db="EMBL/GenBank/DDBJ databases">
        <title>Draft Genome Sequence of a Mulberry Tree, Morus notabilis C.K. Schneid.</title>
        <authorList>
            <person name="He N."/>
            <person name="Zhao S."/>
        </authorList>
    </citation>
    <scope>NUCLEOTIDE SEQUENCE</scope>
</reference>
<evidence type="ECO:0000313" key="4">
    <source>
        <dbReference type="Proteomes" id="UP000030645"/>
    </source>
</evidence>
<dbReference type="PANTHER" id="PTHR34568">
    <property type="entry name" value="RRM DOMAIN-CONTAINING PROTEIN"/>
    <property type="match status" value="1"/>
</dbReference>